<feature type="region of interest" description="Disordered" evidence="1">
    <location>
        <begin position="31"/>
        <end position="55"/>
    </location>
</feature>
<dbReference type="Proteomes" id="UP000198862">
    <property type="component" value="Unassembled WGS sequence"/>
</dbReference>
<keyword evidence="3" id="KW-1185">Reference proteome</keyword>
<reference evidence="2 3" key="1">
    <citation type="submission" date="2016-10" db="EMBL/GenBank/DDBJ databases">
        <authorList>
            <person name="de Groot N.N."/>
        </authorList>
    </citation>
    <scope>NUCLEOTIDE SEQUENCE [LARGE SCALE GENOMIC DNA]</scope>
    <source>
        <strain evidence="2 3">DSM 6059</strain>
    </source>
</reference>
<dbReference type="EMBL" id="FOLO01000008">
    <property type="protein sequence ID" value="SFC36361.1"/>
    <property type="molecule type" value="Genomic_DNA"/>
</dbReference>
<organism evidence="2 3">
    <name type="scientific">Pseudoalteromonas denitrificans DSM 6059</name>
    <dbReference type="NCBI Taxonomy" id="1123010"/>
    <lineage>
        <taxon>Bacteria</taxon>
        <taxon>Pseudomonadati</taxon>
        <taxon>Pseudomonadota</taxon>
        <taxon>Gammaproteobacteria</taxon>
        <taxon>Alteromonadales</taxon>
        <taxon>Pseudoalteromonadaceae</taxon>
        <taxon>Pseudoalteromonas</taxon>
    </lineage>
</organism>
<gene>
    <name evidence="2" type="ORF">SAMN02745724_01503</name>
</gene>
<name>A0A1I1IK73_9GAMM</name>
<accession>A0A1I1IK73</accession>
<protein>
    <submittedName>
        <fullName evidence="2">Uncharacterized protein</fullName>
    </submittedName>
</protein>
<evidence type="ECO:0000256" key="1">
    <source>
        <dbReference type="SAM" id="MobiDB-lite"/>
    </source>
</evidence>
<sequence length="55" mass="5937">MELKLNKKKLKNLSKDKKALPVTITPKVNGAGADAGCGDASSKNRHCGRNGWWEA</sequence>
<evidence type="ECO:0000313" key="2">
    <source>
        <dbReference type="EMBL" id="SFC36361.1"/>
    </source>
</evidence>
<evidence type="ECO:0000313" key="3">
    <source>
        <dbReference type="Proteomes" id="UP000198862"/>
    </source>
</evidence>
<dbReference type="AlphaFoldDB" id="A0A1I1IK73"/>
<dbReference type="RefSeq" id="WP_177207978.1">
    <property type="nucleotide sequence ID" value="NZ_FOLO01000008.1"/>
</dbReference>
<feature type="compositionally biased region" description="Low complexity" evidence="1">
    <location>
        <begin position="31"/>
        <end position="40"/>
    </location>
</feature>
<proteinExistence type="predicted"/>